<dbReference type="EMBL" id="MHJG01000017">
    <property type="protein sequence ID" value="OGY63743.1"/>
    <property type="molecule type" value="Genomic_DNA"/>
</dbReference>
<dbReference type="STRING" id="1798404.A3B92_00605"/>
<dbReference type="SUPFAM" id="SSF46785">
    <property type="entry name" value="Winged helix' DNA-binding domain"/>
    <property type="match status" value="1"/>
</dbReference>
<keyword evidence="3" id="KW-0346">Stress response</keyword>
<evidence type="ECO:0000259" key="5">
    <source>
        <dbReference type="Pfam" id="PF01628"/>
    </source>
</evidence>
<evidence type="ECO:0000256" key="4">
    <source>
        <dbReference type="ARBA" id="ARBA00023163"/>
    </source>
</evidence>
<comment type="caution">
    <text evidence="6">The sequence shown here is derived from an EMBL/GenBank/DDBJ whole genome shotgun (WGS) entry which is preliminary data.</text>
</comment>
<dbReference type="Gene3D" id="3.30.450.40">
    <property type="match status" value="1"/>
</dbReference>
<dbReference type="PANTHER" id="PTHR34824">
    <property type="entry name" value="HEAT-INDUCIBLE TRANSCRIPTION REPRESSOR HRCA"/>
    <property type="match status" value="1"/>
</dbReference>
<reference evidence="6 7" key="1">
    <citation type="journal article" date="2016" name="Nat. Commun.">
        <title>Thousands of microbial genomes shed light on interconnected biogeochemical processes in an aquifer system.</title>
        <authorList>
            <person name="Anantharaman K."/>
            <person name="Brown C.T."/>
            <person name="Hug L.A."/>
            <person name="Sharon I."/>
            <person name="Castelle C.J."/>
            <person name="Probst A.J."/>
            <person name="Thomas B.C."/>
            <person name="Singh A."/>
            <person name="Wilkins M.J."/>
            <person name="Karaoz U."/>
            <person name="Brodie E.L."/>
            <person name="Williams K.H."/>
            <person name="Hubbard S.S."/>
            <person name="Banfield J.F."/>
        </authorList>
    </citation>
    <scope>NUCLEOTIDE SEQUENCE [LARGE SCALE GENOMIC DNA]</scope>
</reference>
<evidence type="ECO:0000313" key="6">
    <source>
        <dbReference type="EMBL" id="OGY63743.1"/>
    </source>
</evidence>
<protein>
    <recommendedName>
        <fullName evidence="5">Heat-inducible transcription repressor HrcA C-terminal domain-containing protein</fullName>
    </recommendedName>
</protein>
<evidence type="ECO:0000256" key="3">
    <source>
        <dbReference type="ARBA" id="ARBA00023016"/>
    </source>
</evidence>
<dbReference type="GO" id="GO:0045892">
    <property type="term" value="P:negative regulation of DNA-templated transcription"/>
    <property type="evidence" value="ECO:0007669"/>
    <property type="project" value="TreeGrafter"/>
</dbReference>
<dbReference type="Pfam" id="PF01628">
    <property type="entry name" value="HrcA"/>
    <property type="match status" value="1"/>
</dbReference>
<dbReference type="Gene3D" id="1.10.10.10">
    <property type="entry name" value="Winged helix-like DNA-binding domain superfamily/Winged helix DNA-binding domain"/>
    <property type="match status" value="1"/>
</dbReference>
<dbReference type="SUPFAM" id="SSF55781">
    <property type="entry name" value="GAF domain-like"/>
    <property type="match status" value="1"/>
</dbReference>
<gene>
    <name evidence="6" type="ORF">A3B92_00605</name>
</gene>
<dbReference type="InterPro" id="IPR002571">
    <property type="entry name" value="HrcA"/>
</dbReference>
<dbReference type="GO" id="GO:0003677">
    <property type="term" value="F:DNA binding"/>
    <property type="evidence" value="ECO:0007669"/>
    <property type="project" value="InterPro"/>
</dbReference>
<organism evidence="6 7">
    <name type="scientific">Candidatus Harrisonbacteria bacterium RIFCSPHIGHO2_02_FULL_42_16</name>
    <dbReference type="NCBI Taxonomy" id="1798404"/>
    <lineage>
        <taxon>Bacteria</taxon>
        <taxon>Candidatus Harrisoniibacteriota</taxon>
    </lineage>
</organism>
<dbReference type="InterPro" id="IPR021153">
    <property type="entry name" value="HrcA_C"/>
</dbReference>
<dbReference type="InterPro" id="IPR029016">
    <property type="entry name" value="GAF-like_dom_sf"/>
</dbReference>
<name>A0A1G1ZGN7_9BACT</name>
<dbReference type="Proteomes" id="UP000177960">
    <property type="component" value="Unassembled WGS sequence"/>
</dbReference>
<keyword evidence="2" id="KW-0805">Transcription regulation</keyword>
<keyword evidence="4" id="KW-0804">Transcription</keyword>
<dbReference type="InterPro" id="IPR036388">
    <property type="entry name" value="WH-like_DNA-bd_sf"/>
</dbReference>
<keyword evidence="1" id="KW-0678">Repressor</keyword>
<dbReference type="InterPro" id="IPR036390">
    <property type="entry name" value="WH_DNA-bd_sf"/>
</dbReference>
<proteinExistence type="predicted"/>
<evidence type="ECO:0000256" key="1">
    <source>
        <dbReference type="ARBA" id="ARBA00022491"/>
    </source>
</evidence>
<evidence type="ECO:0000256" key="2">
    <source>
        <dbReference type="ARBA" id="ARBA00023015"/>
    </source>
</evidence>
<feature type="domain" description="Heat-inducible transcription repressor HrcA C-terminal" evidence="5">
    <location>
        <begin position="74"/>
        <end position="222"/>
    </location>
</feature>
<accession>A0A1G1ZGN7</accession>
<dbReference type="PANTHER" id="PTHR34824:SF1">
    <property type="entry name" value="HEAT-INDUCIBLE TRANSCRIPTION REPRESSOR HRCA"/>
    <property type="match status" value="1"/>
</dbReference>
<sequence length="235" mass="27010">MTTRTASILEAAIKEYIRSGQPVSSRELEKQHDFGVKEATIRNELNRLTKDGFLAQLHTSGGRVPTDKGYQFFVGKTLDNVASSNKILNQPRYSRLADNLRKDSLRDFVDAFSNEVKLLGVGQREKEKTIYKSGLDELFVRLDLETKSEFQEIVRDFEMLDERFDNLKNKIFRSLPEPQVFIGKKSPITDSENLSVIMDSYDIGGHKVLIAIIGPKRMDYNKNFNLLKLLHEYDE</sequence>
<dbReference type="AlphaFoldDB" id="A0A1G1ZGN7"/>
<evidence type="ECO:0000313" key="7">
    <source>
        <dbReference type="Proteomes" id="UP000177960"/>
    </source>
</evidence>